<evidence type="ECO:0000256" key="3">
    <source>
        <dbReference type="ARBA" id="ARBA00022553"/>
    </source>
</evidence>
<dbReference type="GO" id="GO:0007010">
    <property type="term" value="P:cytoskeleton organization"/>
    <property type="evidence" value="ECO:0007669"/>
    <property type="project" value="UniProtKB-ARBA"/>
</dbReference>
<dbReference type="AlphaFoldDB" id="L2GSM6"/>
<evidence type="ECO:0000259" key="15">
    <source>
        <dbReference type="PROSITE" id="PS50081"/>
    </source>
</evidence>
<dbReference type="InterPro" id="IPR011009">
    <property type="entry name" value="Kinase-like_dom_sf"/>
</dbReference>
<dbReference type="EMBL" id="GL877464">
    <property type="protein sequence ID" value="ELA46095.1"/>
    <property type="molecule type" value="Genomic_DNA"/>
</dbReference>
<keyword evidence="6" id="KW-0547">Nucleotide-binding</keyword>
<dbReference type="InParanoid" id="L2GSM6"/>
<protein>
    <recommendedName>
        <fullName evidence="1">non-specific serine/threonine protein kinase</fullName>
        <ecNumber evidence="1">2.7.11.1</ecNumber>
    </recommendedName>
</protein>
<dbReference type="STRING" id="948595.L2GSM6"/>
<feature type="region of interest" description="Disordered" evidence="13">
    <location>
        <begin position="664"/>
        <end position="691"/>
    </location>
</feature>
<keyword evidence="3" id="KW-0597">Phosphoprotein</keyword>
<dbReference type="SUPFAM" id="SSF57889">
    <property type="entry name" value="Cysteine-rich domain"/>
    <property type="match status" value="1"/>
</dbReference>
<evidence type="ECO:0000256" key="8">
    <source>
        <dbReference type="ARBA" id="ARBA00022833"/>
    </source>
</evidence>
<keyword evidence="12" id="KW-0175">Coiled coil</keyword>
<dbReference type="GO" id="GO:0005524">
    <property type="term" value="F:ATP binding"/>
    <property type="evidence" value="ECO:0007669"/>
    <property type="project" value="UniProtKB-KW"/>
</dbReference>
<dbReference type="GO" id="GO:0046872">
    <property type="term" value="F:metal ion binding"/>
    <property type="evidence" value="ECO:0007669"/>
    <property type="project" value="UniProtKB-KW"/>
</dbReference>
<dbReference type="Proteomes" id="UP000011081">
    <property type="component" value="Unassembled WGS sequence"/>
</dbReference>
<dbReference type="FunFam" id="1.10.510.10:FF:000024">
    <property type="entry name" value="Probable serine/threonine-protein kinase cot-1"/>
    <property type="match status" value="1"/>
</dbReference>
<keyword evidence="17" id="KW-1185">Reference proteome</keyword>
<dbReference type="PROSITE" id="PS00108">
    <property type="entry name" value="PROTEIN_KINASE_ST"/>
    <property type="match status" value="1"/>
</dbReference>
<evidence type="ECO:0000256" key="7">
    <source>
        <dbReference type="ARBA" id="ARBA00022777"/>
    </source>
</evidence>
<dbReference type="InterPro" id="IPR050236">
    <property type="entry name" value="Ser_Thr_kinase_AGC"/>
</dbReference>
<dbReference type="SMART" id="SM00220">
    <property type="entry name" value="S_TKc"/>
    <property type="match status" value="1"/>
</dbReference>
<dbReference type="PANTHER" id="PTHR24356:SF418">
    <property type="entry name" value="SERINE_THREONINE-PROTEIN KINASE WARTS"/>
    <property type="match status" value="1"/>
</dbReference>
<evidence type="ECO:0000256" key="6">
    <source>
        <dbReference type="ARBA" id="ARBA00022741"/>
    </source>
</evidence>
<keyword evidence="4" id="KW-0808">Transferase</keyword>
<reference evidence="17" key="1">
    <citation type="submission" date="2011-03" db="EMBL/GenBank/DDBJ databases">
        <title>The genome sequence of Vavraia culicis strain floridensis.</title>
        <authorList>
            <consortium name="The Broad Institute Genome Sequencing Platform"/>
            <person name="Cuomo C."/>
            <person name="Becnel J."/>
            <person name="Sanscrainte N."/>
            <person name="Young S.K."/>
            <person name="Zeng Q."/>
            <person name="Gargeya S."/>
            <person name="Fitzgerald M."/>
            <person name="Haas B."/>
            <person name="Abouelleil A."/>
            <person name="Alvarado L."/>
            <person name="Arachchi H.M."/>
            <person name="Berlin A."/>
            <person name="Chapman S.B."/>
            <person name="Gearin G."/>
            <person name="Goldberg J."/>
            <person name="Griggs A."/>
            <person name="Gujja S."/>
            <person name="Hansen M."/>
            <person name="Heiman D."/>
            <person name="Howarth C."/>
            <person name="Larimer J."/>
            <person name="Lui A."/>
            <person name="MacDonald P.J.P."/>
            <person name="McCowen C."/>
            <person name="Montmayeur A."/>
            <person name="Murphy C."/>
            <person name="Neiman D."/>
            <person name="Pearson M."/>
            <person name="Priest M."/>
            <person name="Roberts A."/>
            <person name="Saif S."/>
            <person name="Shea T."/>
            <person name="Sisk P."/>
            <person name="Stolte C."/>
            <person name="Sykes S."/>
            <person name="Wortman J."/>
            <person name="Nusbaum C."/>
            <person name="Birren B."/>
        </authorList>
    </citation>
    <scope>NUCLEOTIDE SEQUENCE [LARGE SCALE GENOMIC DNA]</scope>
    <source>
        <strain evidence="17">floridensis</strain>
    </source>
</reference>
<dbReference type="InterPro" id="IPR002219">
    <property type="entry name" value="PKC_DAG/PE"/>
</dbReference>
<dbReference type="PROSITE" id="PS50011">
    <property type="entry name" value="PROTEIN_KINASE_DOM"/>
    <property type="match status" value="1"/>
</dbReference>
<keyword evidence="5" id="KW-0479">Metal-binding</keyword>
<dbReference type="InterPro" id="IPR008271">
    <property type="entry name" value="Ser/Thr_kinase_AS"/>
</dbReference>
<evidence type="ECO:0000256" key="12">
    <source>
        <dbReference type="SAM" id="Coils"/>
    </source>
</evidence>
<dbReference type="OMA" id="DEPHYSI"/>
<evidence type="ECO:0000256" key="9">
    <source>
        <dbReference type="ARBA" id="ARBA00022840"/>
    </source>
</evidence>
<dbReference type="Pfam" id="PF00069">
    <property type="entry name" value="Pkinase"/>
    <property type="match status" value="1"/>
</dbReference>
<keyword evidence="8" id="KW-0862">Zinc</keyword>
<name>L2GSM6_VAVCU</name>
<dbReference type="GO" id="GO:0035556">
    <property type="term" value="P:intracellular signal transduction"/>
    <property type="evidence" value="ECO:0007669"/>
    <property type="project" value="TreeGrafter"/>
</dbReference>
<dbReference type="InterPro" id="IPR000719">
    <property type="entry name" value="Prot_kinase_dom"/>
</dbReference>
<evidence type="ECO:0000256" key="4">
    <source>
        <dbReference type="ARBA" id="ARBA00022679"/>
    </source>
</evidence>
<feature type="coiled-coil region" evidence="12">
    <location>
        <begin position="760"/>
        <end position="794"/>
    </location>
</feature>
<comment type="catalytic activity">
    <reaction evidence="11">
        <text>L-seryl-[protein] + ATP = O-phospho-L-seryl-[protein] + ADP + H(+)</text>
        <dbReference type="Rhea" id="RHEA:17989"/>
        <dbReference type="Rhea" id="RHEA-COMP:9863"/>
        <dbReference type="Rhea" id="RHEA-COMP:11604"/>
        <dbReference type="ChEBI" id="CHEBI:15378"/>
        <dbReference type="ChEBI" id="CHEBI:29999"/>
        <dbReference type="ChEBI" id="CHEBI:30616"/>
        <dbReference type="ChEBI" id="CHEBI:83421"/>
        <dbReference type="ChEBI" id="CHEBI:456216"/>
        <dbReference type="EC" id="2.7.11.1"/>
    </reaction>
</comment>
<feature type="domain" description="Protein kinase" evidence="14">
    <location>
        <begin position="46"/>
        <end position="321"/>
    </location>
</feature>
<evidence type="ECO:0000256" key="2">
    <source>
        <dbReference type="ARBA" id="ARBA00022527"/>
    </source>
</evidence>
<feature type="domain" description="Phorbol-ester/DAG-type" evidence="15">
    <location>
        <begin position="1038"/>
        <end position="1083"/>
    </location>
</feature>
<evidence type="ECO:0000256" key="13">
    <source>
        <dbReference type="SAM" id="MobiDB-lite"/>
    </source>
</evidence>
<dbReference type="Gene3D" id="3.30.200.20">
    <property type="entry name" value="Phosphorylase Kinase, domain 1"/>
    <property type="match status" value="1"/>
</dbReference>
<sequence>MTRDERENSKIDLNYLLDCAELVSYGTRIPNEIAQLCRSRLSLHNFLLVRGIAKGGYGSVYLVQSHQSQRYYALKVIKKQVVIDMPHLALFENEKAALKSARDAQYLVFMHCSFQNEHSIFFLMDFYPCELLERVPVRDEHELRFYATGILLAIEELHKLGYVHRDIKPENIFLDRNGCVKLADFGSCCRIKDADERINEGTVMRSMRSRKLTGSSARSSGSTCSANRSEIMVGTPDYIAPECFTNEQGIEVDMWAYGVVLYELKHDETPFYAATLSETQNNIKDIKYERCTGVLGDLVDRLLRYKAERIDVQQCKEHPFFAGVNFDEYAGGLKPSFVPEVSTEGETVHLEGEEIEHTCEFVGFSYDPCFDGFEVRMKDKMVTGMIKGSSEKIDSKGLDGRLGEGTGLRDCTNVDQGLKDQKINDGKDTSARGADQDTRIGQVSTTYYAYTGSDQSAVVKMLKCSECGKNEVLTGKESYNSDDCVNMSKSAGDETSAVHKNDLKALNGAVLDSMSEHARRNEGSSTHMVACSDLLTCDALTKRCDELISENNVLKEKTGVINTMLSTLKNIDLSVYNEKIKNMTEKFRALDAFKEGYRALASANKELIRYREEYEDLQLRNGVLTEMVKRGELERISMHSVGCEHHSDVNSVQGEEGRNDINERFVKDRHTRGTEQKNGALSDSTSNSKVRGYSATGTCAVGVRSFSTGCKEGVEVNLIDSGCKRKVENERVHRTRDEQEDKKYSLEAKLPRCTRFKDSVLIKTERMIELESEVERLLRNNNELKGRIAQMDGDKMCYERKVAGMKEKMLDFNYYINTMINNIRITLHDIDIVSLYNRMNKEIRTMKKLLKVREQEKKEIELMNTTEVTIRKKLEKEILRHKAEIKRLRARGEIDITFKIRINGEKTLLRIEKNQLYLLDIVENLSNSVSANLSKSEKLRYKRKNVVKLVFIEESTSSAVHTRSRSQLLEELRKEKRLYASIERLSAMHTGRMLERTKTQLEGSLRKIKYLEAEIENADESGTQEEGTSREGVVFYDGHVFVHEKGLSGYCNFCDEPHYSISLACEQCGITVHRQCYMLAMSCDMCKSVKKGRSFMVEMRNFEEAERLVKILKKDV</sequence>
<keyword evidence="9" id="KW-0067">ATP-binding</keyword>
<accession>L2GSM6</accession>
<feature type="coiled-coil region" evidence="12">
    <location>
        <begin position="836"/>
        <end position="891"/>
    </location>
</feature>
<evidence type="ECO:0000313" key="16">
    <source>
        <dbReference type="EMBL" id="ELA46095.1"/>
    </source>
</evidence>
<comment type="catalytic activity">
    <reaction evidence="10">
        <text>L-threonyl-[protein] + ATP = O-phospho-L-threonyl-[protein] + ADP + H(+)</text>
        <dbReference type="Rhea" id="RHEA:46608"/>
        <dbReference type="Rhea" id="RHEA-COMP:11060"/>
        <dbReference type="Rhea" id="RHEA-COMP:11605"/>
        <dbReference type="ChEBI" id="CHEBI:15378"/>
        <dbReference type="ChEBI" id="CHEBI:30013"/>
        <dbReference type="ChEBI" id="CHEBI:30616"/>
        <dbReference type="ChEBI" id="CHEBI:61977"/>
        <dbReference type="ChEBI" id="CHEBI:456216"/>
        <dbReference type="EC" id="2.7.11.1"/>
    </reaction>
</comment>
<proteinExistence type="predicted"/>
<dbReference type="Gene3D" id="1.10.510.10">
    <property type="entry name" value="Transferase(Phosphotransferase) domain 1"/>
    <property type="match status" value="1"/>
</dbReference>
<evidence type="ECO:0000256" key="10">
    <source>
        <dbReference type="ARBA" id="ARBA00047899"/>
    </source>
</evidence>
<dbReference type="GO" id="GO:0004674">
    <property type="term" value="F:protein serine/threonine kinase activity"/>
    <property type="evidence" value="ECO:0007669"/>
    <property type="project" value="UniProtKB-KW"/>
</dbReference>
<dbReference type="OrthoDB" id="3638488at2759"/>
<dbReference type="EC" id="2.7.11.1" evidence="1"/>
<dbReference type="InterPro" id="IPR046349">
    <property type="entry name" value="C1-like_sf"/>
</dbReference>
<keyword evidence="7 16" id="KW-0418">Kinase</keyword>
<organism evidence="16 17">
    <name type="scientific">Vavraia culicis (isolate floridensis)</name>
    <name type="common">Microsporidian parasite</name>
    <dbReference type="NCBI Taxonomy" id="948595"/>
    <lineage>
        <taxon>Eukaryota</taxon>
        <taxon>Fungi</taxon>
        <taxon>Fungi incertae sedis</taxon>
        <taxon>Microsporidia</taxon>
        <taxon>Pleistophoridae</taxon>
        <taxon>Vavraia</taxon>
    </lineage>
</organism>
<feature type="compositionally biased region" description="Basic and acidic residues" evidence="13">
    <location>
        <begin position="664"/>
        <end position="675"/>
    </location>
</feature>
<dbReference type="PANTHER" id="PTHR24356">
    <property type="entry name" value="SERINE/THREONINE-PROTEIN KINASE"/>
    <property type="match status" value="1"/>
</dbReference>
<feature type="compositionally biased region" description="Polar residues" evidence="13">
    <location>
        <begin position="676"/>
        <end position="689"/>
    </location>
</feature>
<dbReference type="HOGENOM" id="CLU_281071_0_0_1"/>
<dbReference type="VEuPathDB" id="MicrosporidiaDB:VCUG_02403"/>
<dbReference type="SUPFAM" id="SSF56112">
    <property type="entry name" value="Protein kinase-like (PK-like)"/>
    <property type="match status" value="1"/>
</dbReference>
<dbReference type="PROSITE" id="PS50081">
    <property type="entry name" value="ZF_DAG_PE_2"/>
    <property type="match status" value="1"/>
</dbReference>
<dbReference type="RefSeq" id="XP_008075411.1">
    <property type="nucleotide sequence ID" value="XM_008077220.1"/>
</dbReference>
<evidence type="ECO:0000313" key="17">
    <source>
        <dbReference type="Proteomes" id="UP000011081"/>
    </source>
</evidence>
<evidence type="ECO:0000256" key="5">
    <source>
        <dbReference type="ARBA" id="ARBA00022723"/>
    </source>
</evidence>
<dbReference type="GeneID" id="19880265"/>
<feature type="coiled-coil region" evidence="12">
    <location>
        <begin position="965"/>
        <end position="1021"/>
    </location>
</feature>
<evidence type="ECO:0000256" key="1">
    <source>
        <dbReference type="ARBA" id="ARBA00012513"/>
    </source>
</evidence>
<evidence type="ECO:0000256" key="11">
    <source>
        <dbReference type="ARBA" id="ARBA00048679"/>
    </source>
</evidence>
<evidence type="ECO:0000259" key="14">
    <source>
        <dbReference type="PROSITE" id="PS50011"/>
    </source>
</evidence>
<gene>
    <name evidence="16" type="ORF">VCUG_02403</name>
</gene>
<keyword evidence="2" id="KW-0723">Serine/threonine-protein kinase</keyword>